<dbReference type="Proteomes" id="UP000548582">
    <property type="component" value="Unassembled WGS sequence"/>
</dbReference>
<name>A0A848EEH5_9PROT</name>
<accession>A0A848EEH5</accession>
<sequence>MTWPFLQTAAAELGLQPEQVAFLRDAAIRSYDALHSVLAASPSLDRLSPALERRKLLALLEPMLSDAYRAALAQPQPRIAIPSGARSARDGAVAGPPADWPSHNRPVKLGDEPADLLAGGVRGLWGLRDQAAAPTCVGFAAAGAMELARRTQGQAPPDFSAIFLYNRILARGSQAADAANGATKLTEARQVLADLGICRRADWPDDRPRDDQPSDAALHAAQKERTDAVVSYDLGDPDVVPRPPGVARTVLDLLRSNPPRPVAIALPEFRDQDAPANGPSNWWQDDPVVSGILSDPTPNMVRLDSGHAVCVVGFQTDATEPLGGWFIFRNSMGSRWATGAPDFSRRPVVPGRGFGAISATHVDRHVWEIFSPAARPGP</sequence>
<evidence type="ECO:0000256" key="1">
    <source>
        <dbReference type="SAM" id="MobiDB-lite"/>
    </source>
</evidence>
<dbReference type="EMBL" id="JABBKX010000003">
    <property type="protein sequence ID" value="NMJ41853.1"/>
    <property type="molecule type" value="Genomic_DNA"/>
</dbReference>
<reference evidence="2 3" key="1">
    <citation type="submission" date="2020-03" db="EMBL/GenBank/DDBJ databases">
        <authorList>
            <person name="Sun Q."/>
        </authorList>
    </citation>
    <scope>NUCLEOTIDE SEQUENCE [LARGE SCALE GENOMIC DNA]</scope>
    <source>
        <strain evidence="2 3">JC162</strain>
    </source>
</reference>
<evidence type="ECO:0000313" key="3">
    <source>
        <dbReference type="Proteomes" id="UP000548582"/>
    </source>
</evidence>
<dbReference type="AlphaFoldDB" id="A0A848EEH5"/>
<dbReference type="Gene3D" id="3.90.70.10">
    <property type="entry name" value="Cysteine proteinases"/>
    <property type="match status" value="1"/>
</dbReference>
<gene>
    <name evidence="2" type="ORF">GWK16_11420</name>
</gene>
<feature type="region of interest" description="Disordered" evidence="1">
    <location>
        <begin position="84"/>
        <end position="106"/>
    </location>
</feature>
<dbReference type="InterPro" id="IPR038765">
    <property type="entry name" value="Papain-like_cys_pep_sf"/>
</dbReference>
<dbReference type="RefSeq" id="WP_170054088.1">
    <property type="nucleotide sequence ID" value="NZ_JABBKX010000003.1"/>
</dbReference>
<protein>
    <recommendedName>
        <fullName evidence="4">Peptidase C1A papain C-terminal domain-containing protein</fullName>
    </recommendedName>
</protein>
<keyword evidence="3" id="KW-1185">Reference proteome</keyword>
<proteinExistence type="predicted"/>
<comment type="caution">
    <text evidence="2">The sequence shown here is derived from an EMBL/GenBank/DDBJ whole genome shotgun (WGS) entry which is preliminary data.</text>
</comment>
<evidence type="ECO:0000313" key="2">
    <source>
        <dbReference type="EMBL" id="NMJ41853.1"/>
    </source>
</evidence>
<feature type="compositionally biased region" description="Basic and acidic residues" evidence="1">
    <location>
        <begin position="201"/>
        <end position="212"/>
    </location>
</feature>
<feature type="region of interest" description="Disordered" evidence="1">
    <location>
        <begin position="201"/>
        <end position="224"/>
    </location>
</feature>
<organism evidence="2 3">
    <name type="scientific">Neoroseomonas marina</name>
    <dbReference type="NCBI Taxonomy" id="1232220"/>
    <lineage>
        <taxon>Bacteria</taxon>
        <taxon>Pseudomonadati</taxon>
        <taxon>Pseudomonadota</taxon>
        <taxon>Alphaproteobacteria</taxon>
        <taxon>Acetobacterales</taxon>
        <taxon>Acetobacteraceae</taxon>
        <taxon>Neoroseomonas</taxon>
    </lineage>
</organism>
<evidence type="ECO:0008006" key="4">
    <source>
        <dbReference type="Google" id="ProtNLM"/>
    </source>
</evidence>
<dbReference type="SUPFAM" id="SSF54001">
    <property type="entry name" value="Cysteine proteinases"/>
    <property type="match status" value="1"/>
</dbReference>